<feature type="coiled-coil region" evidence="1">
    <location>
        <begin position="53"/>
        <end position="84"/>
    </location>
</feature>
<name>E0U7V0_GLOV7</name>
<dbReference type="Proteomes" id="UP000008206">
    <property type="component" value="Chromosome"/>
</dbReference>
<dbReference type="RefSeq" id="WP_013324103.1">
    <property type="nucleotide sequence ID" value="NC_014501.1"/>
</dbReference>
<keyword evidence="1" id="KW-0175">Coiled coil</keyword>
<evidence type="ECO:0000313" key="2">
    <source>
        <dbReference type="EMBL" id="ADN16037.1"/>
    </source>
</evidence>
<proteinExistence type="predicted"/>
<dbReference type="HOGENOM" id="CLU_2315596_0_0_3"/>
<gene>
    <name evidence="2" type="ordered locus">Cyan7822_4117</name>
</gene>
<evidence type="ECO:0000256" key="1">
    <source>
        <dbReference type="SAM" id="Coils"/>
    </source>
</evidence>
<keyword evidence="3" id="KW-1185">Reference proteome</keyword>
<sequence length="99" mass="11420">MPKHKNVVQFSLNEEQLSILANLANPNESIGLCAKRLLLKVIEQSKPIDTVQSEMLEKRLESLREELQTYIDQKLERLDQLEVSVNELHGYIDSCELPM</sequence>
<dbReference type="KEGG" id="cyj:Cyan7822_4117"/>
<dbReference type="AlphaFoldDB" id="E0U7V0"/>
<accession>E0U7V0</accession>
<organism evidence="2 3">
    <name type="scientific">Gloeothece verrucosa (strain PCC 7822)</name>
    <name type="common">Cyanothece sp. (strain PCC 7822)</name>
    <dbReference type="NCBI Taxonomy" id="497965"/>
    <lineage>
        <taxon>Bacteria</taxon>
        <taxon>Bacillati</taxon>
        <taxon>Cyanobacteriota</taxon>
        <taxon>Cyanophyceae</taxon>
        <taxon>Oscillatoriophycideae</taxon>
        <taxon>Chroococcales</taxon>
        <taxon>Aphanothecaceae</taxon>
        <taxon>Gloeothece</taxon>
        <taxon>Gloeothece verrucosa</taxon>
    </lineage>
</organism>
<protein>
    <submittedName>
        <fullName evidence="2">Uncharacterized protein</fullName>
    </submittedName>
</protein>
<dbReference type="STRING" id="497965.Cyan7822_4117"/>
<reference evidence="3" key="1">
    <citation type="journal article" date="2011" name="MBio">
        <title>Novel metabolic attributes of the genus Cyanothece, comprising a group of unicellular nitrogen-fixing Cyanobacteria.</title>
        <authorList>
            <person name="Bandyopadhyay A."/>
            <person name="Elvitigala T."/>
            <person name="Welsh E."/>
            <person name="Stockel J."/>
            <person name="Liberton M."/>
            <person name="Min H."/>
            <person name="Sherman L.A."/>
            <person name="Pakrasi H.B."/>
        </authorList>
    </citation>
    <scope>NUCLEOTIDE SEQUENCE [LARGE SCALE GENOMIC DNA]</scope>
    <source>
        <strain evidence="3">PCC 7822</strain>
    </source>
</reference>
<evidence type="ECO:0000313" key="3">
    <source>
        <dbReference type="Proteomes" id="UP000008206"/>
    </source>
</evidence>
<dbReference type="EMBL" id="CP002198">
    <property type="protein sequence ID" value="ADN16037.1"/>
    <property type="molecule type" value="Genomic_DNA"/>
</dbReference>